<gene>
    <name evidence="3" type="ORF">LCGC14_2519550</name>
</gene>
<feature type="non-terminal residue" evidence="3">
    <location>
        <position position="1"/>
    </location>
</feature>
<dbReference type="Pfam" id="PF02719">
    <property type="entry name" value="Polysacc_synt_2"/>
    <property type="match status" value="1"/>
</dbReference>
<dbReference type="AlphaFoldDB" id="A0A0F9AX70"/>
<comment type="similarity">
    <text evidence="1">Belongs to the polysaccharide synthase family.</text>
</comment>
<dbReference type="Gene3D" id="3.40.50.720">
    <property type="entry name" value="NAD(P)-binding Rossmann-like Domain"/>
    <property type="match status" value="1"/>
</dbReference>
<evidence type="ECO:0000256" key="1">
    <source>
        <dbReference type="ARBA" id="ARBA00007430"/>
    </source>
</evidence>
<reference evidence="3" key="1">
    <citation type="journal article" date="2015" name="Nature">
        <title>Complex archaea that bridge the gap between prokaryotes and eukaryotes.</title>
        <authorList>
            <person name="Spang A."/>
            <person name="Saw J.H."/>
            <person name="Jorgensen S.L."/>
            <person name="Zaremba-Niedzwiedzka K."/>
            <person name="Martijn J."/>
            <person name="Lind A.E."/>
            <person name="van Eijk R."/>
            <person name="Schleper C."/>
            <person name="Guy L."/>
            <person name="Ettema T.J."/>
        </authorList>
    </citation>
    <scope>NUCLEOTIDE SEQUENCE</scope>
</reference>
<dbReference type="EMBL" id="LAZR01040612">
    <property type="protein sequence ID" value="KKL14060.1"/>
    <property type="molecule type" value="Genomic_DNA"/>
</dbReference>
<dbReference type="InterPro" id="IPR003869">
    <property type="entry name" value="Polysac_CapD-like"/>
</dbReference>
<sequence>HVLFTSSDKAVNPTNVMGTSKLMGERLISAANILGRDGRTVFASTRFGNVIGSRGSVVPLFIKQIRAGGPVTITDDRMTRFIMTVEEAARLVLESLSLAKGGEVFVTKMPVVRIRDLADVMVNILGPRFGYDPSSIGFETIGAKPGEKLYEELISDEERTRSVELESMFVVTPAFRSIYTDIEYNYPGMLSEVVDMSYVSSNEACMDNKALEKYFSTNRVLESIAGAMDEEGS</sequence>
<dbReference type="PANTHER" id="PTHR43318">
    <property type="entry name" value="UDP-N-ACETYLGLUCOSAMINE 4,6-DEHYDRATASE"/>
    <property type="match status" value="1"/>
</dbReference>
<dbReference type="InterPro" id="IPR036291">
    <property type="entry name" value="NAD(P)-bd_dom_sf"/>
</dbReference>
<dbReference type="PANTHER" id="PTHR43318:SF2">
    <property type="entry name" value="UDP-N-ACETYLGLUCOSAMINE 4,6-DEHYDRATASE (INVERTING)"/>
    <property type="match status" value="1"/>
</dbReference>
<name>A0A0F9AX70_9ZZZZ</name>
<evidence type="ECO:0000313" key="3">
    <source>
        <dbReference type="EMBL" id="KKL14060.1"/>
    </source>
</evidence>
<dbReference type="SUPFAM" id="SSF51735">
    <property type="entry name" value="NAD(P)-binding Rossmann-fold domains"/>
    <property type="match status" value="1"/>
</dbReference>
<protein>
    <recommendedName>
        <fullName evidence="2">Polysaccharide biosynthesis protein CapD-like domain-containing protein</fullName>
    </recommendedName>
</protein>
<evidence type="ECO:0000259" key="2">
    <source>
        <dbReference type="Pfam" id="PF02719"/>
    </source>
</evidence>
<proteinExistence type="inferred from homology"/>
<dbReference type="InterPro" id="IPR051203">
    <property type="entry name" value="Polysaccharide_Synthase-Rel"/>
</dbReference>
<feature type="domain" description="Polysaccharide biosynthesis protein CapD-like" evidence="2">
    <location>
        <begin position="2"/>
        <end position="172"/>
    </location>
</feature>
<comment type="caution">
    <text evidence="3">The sequence shown here is derived from an EMBL/GenBank/DDBJ whole genome shotgun (WGS) entry which is preliminary data.</text>
</comment>
<accession>A0A0F9AX70</accession>
<organism evidence="3">
    <name type="scientific">marine sediment metagenome</name>
    <dbReference type="NCBI Taxonomy" id="412755"/>
    <lineage>
        <taxon>unclassified sequences</taxon>
        <taxon>metagenomes</taxon>
        <taxon>ecological metagenomes</taxon>
    </lineage>
</organism>